<dbReference type="PROSITE" id="PS50093">
    <property type="entry name" value="PKD"/>
    <property type="match status" value="1"/>
</dbReference>
<sequence length="750" mass="77741">MLAVLAVLAGSLGLVTLTSQAQGAPVPAGFTESVVFSGLTNPTVVRFAPDGRVFVAEKRGVIKVFDSLADTTPDVFADLNANVHNFWDRGLLGMALDPNFPADPYVYVLYTYDHVLGSTAPAPRWGTPGVYSDPCPSPPGATADGCVVSGRLSRLTASGNSMTGPEQVLVEDWCQQYPSHSVGTVEFGRSGALYASAGDGASFNFADWGQDGDPVNPCGDPPGGAGATLTPPTAEGGALRSQDLRTSGDPVSLDGSVIRVDPATGAGLPTNPLAASSDPNARRIVAHGLRNPFRFTERPGTDELWVGDVGWNDWEEINRVVPPATQVPNLGWPCYEGVNRQAGYDSANLDICESLYASPGAVTSPHFAYHHTARVVPNESCPTGSSSIAGTQFAFGAGQGPYPAEYDDALFFADYSRDCIWVMPKGADGLPAPGLVKTFVAGAANPVNLQVGPTGELFYVDFDGGTIRRIAYASANRPPVAHATATPTTGSAPLTVSFDGSASSDPDPGDALAFAWDLDGDGAFDDSTATQPSWTYTSSGTYTATLRVTDPAGATATDAVVISVGNTAPVPVINTPAAGTLWKVGDTITFSGGATDAQEGALPASALTWDVVIQHCPSNCHSHPMQSWVGASSGSFVAPDHEAPVYLDLKLTATDSGGLSTTVVRRLDPRMVALTFASVPGGMTLTVGSSSAKATFTRNVVVGSSNTVTAVSPQVKGNKRYTFTSWSDGGAQTHTIVAPATATTYTARFK</sequence>
<dbReference type="InterPro" id="IPR022409">
    <property type="entry name" value="PKD/Chitinase_dom"/>
</dbReference>
<dbReference type="RefSeq" id="WP_254181126.1">
    <property type="nucleotide sequence ID" value="NZ_JANARS010000003.1"/>
</dbReference>
<evidence type="ECO:0000313" key="4">
    <source>
        <dbReference type="EMBL" id="MCP3421917.1"/>
    </source>
</evidence>
<protein>
    <submittedName>
        <fullName evidence="4">PQQ-dependent sugar dehydrogenase</fullName>
    </submittedName>
</protein>
<evidence type="ECO:0000256" key="2">
    <source>
        <dbReference type="SAM" id="SignalP"/>
    </source>
</evidence>
<dbReference type="Gene3D" id="2.60.40.10">
    <property type="entry name" value="Immunoglobulins"/>
    <property type="match status" value="1"/>
</dbReference>
<dbReference type="EMBL" id="JANARS010000003">
    <property type="protein sequence ID" value="MCP3421917.1"/>
    <property type="molecule type" value="Genomic_DNA"/>
</dbReference>
<accession>A0ABT1KWA7</accession>
<dbReference type="InterPro" id="IPR011042">
    <property type="entry name" value="6-blade_b-propeller_TolB-like"/>
</dbReference>
<feature type="chain" id="PRO_5045366716" evidence="2">
    <location>
        <begin position="24"/>
        <end position="750"/>
    </location>
</feature>
<keyword evidence="2" id="KW-0732">Signal</keyword>
<dbReference type="InterPro" id="IPR035986">
    <property type="entry name" value="PKD_dom_sf"/>
</dbReference>
<dbReference type="CDD" id="cd00146">
    <property type="entry name" value="PKD"/>
    <property type="match status" value="1"/>
</dbReference>
<dbReference type="InterPro" id="IPR011041">
    <property type="entry name" value="Quinoprot_gluc/sorb_DH_b-prop"/>
</dbReference>
<dbReference type="InterPro" id="IPR000601">
    <property type="entry name" value="PKD_dom"/>
</dbReference>
<feature type="domain" description="PKD" evidence="3">
    <location>
        <begin position="479"/>
        <end position="564"/>
    </location>
</feature>
<feature type="compositionally biased region" description="Low complexity" evidence="1">
    <location>
        <begin position="227"/>
        <end position="238"/>
    </location>
</feature>
<feature type="signal peptide" evidence="2">
    <location>
        <begin position="1"/>
        <end position="23"/>
    </location>
</feature>
<dbReference type="Proteomes" id="UP001204524">
    <property type="component" value="Unassembled WGS sequence"/>
</dbReference>
<evidence type="ECO:0000256" key="1">
    <source>
        <dbReference type="SAM" id="MobiDB-lite"/>
    </source>
</evidence>
<reference evidence="4 5" key="1">
    <citation type="submission" date="2022-06" db="EMBL/GenBank/DDBJ databases">
        <authorList>
            <person name="So Y."/>
        </authorList>
    </citation>
    <scope>NUCLEOTIDE SEQUENCE [LARGE SCALE GENOMIC DNA]</scope>
    <source>
        <strain evidence="4 5">STR3</strain>
    </source>
</reference>
<name>A0ABT1KWA7_9ACTN</name>
<dbReference type="InterPro" id="IPR012938">
    <property type="entry name" value="Glc/Sorbosone_DH"/>
</dbReference>
<evidence type="ECO:0000259" key="3">
    <source>
        <dbReference type="PROSITE" id="PS50093"/>
    </source>
</evidence>
<feature type="region of interest" description="Disordered" evidence="1">
    <location>
        <begin position="216"/>
        <end position="254"/>
    </location>
</feature>
<dbReference type="PANTHER" id="PTHR19328">
    <property type="entry name" value="HEDGEHOG-INTERACTING PROTEIN"/>
    <property type="match status" value="1"/>
</dbReference>
<dbReference type="Pfam" id="PF07995">
    <property type="entry name" value="GSDH"/>
    <property type="match status" value="2"/>
</dbReference>
<dbReference type="SUPFAM" id="SSF49299">
    <property type="entry name" value="PKD domain"/>
    <property type="match status" value="1"/>
</dbReference>
<dbReference type="SMART" id="SM00089">
    <property type="entry name" value="PKD"/>
    <property type="match status" value="1"/>
</dbReference>
<gene>
    <name evidence="4" type="ORF">NCI01_08935</name>
</gene>
<keyword evidence="5" id="KW-1185">Reference proteome</keyword>
<proteinExistence type="predicted"/>
<evidence type="ECO:0000313" key="5">
    <source>
        <dbReference type="Proteomes" id="UP001204524"/>
    </source>
</evidence>
<dbReference type="Pfam" id="PF18911">
    <property type="entry name" value="PKD_4"/>
    <property type="match status" value="1"/>
</dbReference>
<comment type="caution">
    <text evidence="4">The sequence shown here is derived from an EMBL/GenBank/DDBJ whole genome shotgun (WGS) entry which is preliminary data.</text>
</comment>
<dbReference type="InterPro" id="IPR013783">
    <property type="entry name" value="Ig-like_fold"/>
</dbReference>
<dbReference type="Gene3D" id="2.120.10.30">
    <property type="entry name" value="TolB, C-terminal domain"/>
    <property type="match status" value="1"/>
</dbReference>
<dbReference type="PANTHER" id="PTHR19328:SF13">
    <property type="entry name" value="HIPL1 PROTEIN"/>
    <property type="match status" value="1"/>
</dbReference>
<organism evidence="4 5">
    <name type="scientific">Nocardioides pinisoli</name>
    <dbReference type="NCBI Taxonomy" id="2950279"/>
    <lineage>
        <taxon>Bacteria</taxon>
        <taxon>Bacillati</taxon>
        <taxon>Actinomycetota</taxon>
        <taxon>Actinomycetes</taxon>
        <taxon>Propionibacteriales</taxon>
        <taxon>Nocardioidaceae</taxon>
        <taxon>Nocardioides</taxon>
    </lineage>
</organism>
<dbReference type="SUPFAM" id="SSF50952">
    <property type="entry name" value="Soluble quinoprotein glucose dehydrogenase"/>
    <property type="match status" value="1"/>
</dbReference>